<keyword evidence="9" id="KW-0675">Receptor</keyword>
<dbReference type="InterPro" id="IPR025969">
    <property type="entry name" value="ABA_GPCR_dom"/>
</dbReference>
<feature type="region of interest" description="Disordered" evidence="5">
    <location>
        <begin position="71"/>
        <end position="106"/>
    </location>
</feature>
<feature type="transmembrane region" description="Helical" evidence="6">
    <location>
        <begin position="292"/>
        <end position="316"/>
    </location>
</feature>
<evidence type="ECO:0000256" key="1">
    <source>
        <dbReference type="ARBA" id="ARBA00004141"/>
    </source>
</evidence>
<dbReference type="OrthoDB" id="264392at2759"/>
<feature type="region of interest" description="Disordered" evidence="5">
    <location>
        <begin position="1"/>
        <end position="22"/>
    </location>
</feature>
<dbReference type="RefSeq" id="XP_021869915.1">
    <property type="nucleotide sequence ID" value="XM_022016440.1"/>
</dbReference>
<dbReference type="GO" id="GO:0016020">
    <property type="term" value="C:membrane"/>
    <property type="evidence" value="ECO:0007669"/>
    <property type="project" value="UniProtKB-SubCell"/>
</dbReference>
<feature type="transmembrane region" description="Helical" evidence="6">
    <location>
        <begin position="474"/>
        <end position="495"/>
    </location>
</feature>
<dbReference type="PANTHER" id="PTHR15948:SF0">
    <property type="entry name" value="GOLGI PH REGULATOR A-RELATED"/>
    <property type="match status" value="1"/>
</dbReference>
<evidence type="ECO:0000313" key="9">
    <source>
        <dbReference type="EMBL" id="ORX35751.1"/>
    </source>
</evidence>
<sequence length="580" mass="63537">MDQDLELPAHSPDLPLPSSAPIPLPPTAGSPLLRDTLCLLLLRAIYFYLARRFLQHSLSTALRDLSKPLLPLHSATTPESADKRSGDDSDNESSPSGSTPGSPAITSLLLPETSSTGFSTPTEGASPTIELSDLDRRVSERVRAKGDLPTLNVRHKGGATAKQGTRQLSRAARFLFCYCFSEGCTVLSIVAFQLSDIFDDRSRHINFSISLHTILVLVLLVLPMVQCVLLTYRSRDSTSLSTSTISFPVRLGVALLPFGLYCFLFSCIPPYLTAVDADSTGWHWLSPLLGRLLVLGIVSLAGLSGYGAVRTAWIFYEHARGISGDKVTKDDIIRTERSLYKVRQDLAERRSRLGTKTKGSWFARDGLSGLRAETAGLEAMHSEIVRELETLKKRKSRQDYGASFHGRVYHFIGQLFAVYCASRVLMCLPSVFFAPGTADRDKGNTNGDWISFLLALGVSQLRIPNFNVALWSRAISLLLTGLIVLGSLAQILRSVGRVIRLTSKTAAVGFFLLSLGQLFSTYVISLLVQMRSSLQEDTDSLLVSLPDFRVFGRLFDLVFLFAAAGTLAYKYVAMKVTGDV</sequence>
<dbReference type="EMBL" id="NBSH01000010">
    <property type="protein sequence ID" value="ORX35751.1"/>
    <property type="molecule type" value="Genomic_DNA"/>
</dbReference>
<evidence type="ECO:0000256" key="2">
    <source>
        <dbReference type="ARBA" id="ARBA00022692"/>
    </source>
</evidence>
<evidence type="ECO:0000256" key="4">
    <source>
        <dbReference type="ARBA" id="ARBA00023136"/>
    </source>
</evidence>
<organism evidence="9 10">
    <name type="scientific">Kockovaella imperatae</name>
    <dbReference type="NCBI Taxonomy" id="4999"/>
    <lineage>
        <taxon>Eukaryota</taxon>
        <taxon>Fungi</taxon>
        <taxon>Dikarya</taxon>
        <taxon>Basidiomycota</taxon>
        <taxon>Agaricomycotina</taxon>
        <taxon>Tremellomycetes</taxon>
        <taxon>Tremellales</taxon>
        <taxon>Cuniculitremaceae</taxon>
        <taxon>Kockovaella</taxon>
    </lineage>
</organism>
<dbReference type="InParanoid" id="A0A1Y1UCH7"/>
<keyword evidence="3 6" id="KW-1133">Transmembrane helix</keyword>
<evidence type="ECO:0000256" key="3">
    <source>
        <dbReference type="ARBA" id="ARBA00022989"/>
    </source>
</evidence>
<feature type="compositionally biased region" description="Low complexity" evidence="5">
    <location>
        <begin position="93"/>
        <end position="103"/>
    </location>
</feature>
<feature type="transmembrane region" description="Helical" evidence="6">
    <location>
        <begin position="175"/>
        <end position="195"/>
    </location>
</feature>
<dbReference type="Proteomes" id="UP000193218">
    <property type="component" value="Unassembled WGS sequence"/>
</dbReference>
<evidence type="ECO:0000259" key="8">
    <source>
        <dbReference type="Pfam" id="PF12537"/>
    </source>
</evidence>
<keyword evidence="2 6" id="KW-0812">Transmembrane</keyword>
<comment type="subcellular location">
    <subcellularLocation>
        <location evidence="1">Membrane</location>
        <topology evidence="1">Multi-pass membrane protein</topology>
    </subcellularLocation>
</comment>
<feature type="transmembrane region" description="Helical" evidence="6">
    <location>
        <begin position="415"/>
        <end position="434"/>
    </location>
</feature>
<dbReference type="GeneID" id="33558249"/>
<name>A0A1Y1UCH7_9TREE</name>
<keyword evidence="4 6" id="KW-0472">Membrane</keyword>
<feature type="transmembrane region" description="Helical" evidence="6">
    <location>
        <begin position="550"/>
        <end position="572"/>
    </location>
</feature>
<feature type="transmembrane region" description="Helical" evidence="6">
    <location>
        <begin position="507"/>
        <end position="530"/>
    </location>
</feature>
<comment type="caution">
    <text evidence="9">The sequence shown here is derived from an EMBL/GenBank/DDBJ whole genome shotgun (WGS) entry which is preliminary data.</text>
</comment>
<evidence type="ECO:0000256" key="6">
    <source>
        <dbReference type="SAM" id="Phobius"/>
    </source>
</evidence>
<proteinExistence type="predicted"/>
<feature type="transmembrane region" description="Helical" evidence="6">
    <location>
        <begin position="251"/>
        <end position="272"/>
    </location>
</feature>
<accession>A0A1Y1UCH7</accession>
<dbReference type="Pfam" id="PF12430">
    <property type="entry name" value="ABA_GPCR"/>
    <property type="match status" value="1"/>
</dbReference>
<feature type="domain" description="Abscisic acid G-protein coupled receptor-like" evidence="7">
    <location>
        <begin position="401"/>
        <end position="573"/>
    </location>
</feature>
<dbReference type="PANTHER" id="PTHR15948">
    <property type="entry name" value="G-PROTEIN COUPLED RECEPTOR 89-RELATED"/>
    <property type="match status" value="1"/>
</dbReference>
<feature type="transmembrane region" description="Helical" evidence="6">
    <location>
        <begin position="207"/>
        <end position="230"/>
    </location>
</feature>
<reference evidence="9 10" key="1">
    <citation type="submission" date="2017-03" db="EMBL/GenBank/DDBJ databases">
        <title>Widespread Adenine N6-methylation of Active Genes in Fungi.</title>
        <authorList>
            <consortium name="DOE Joint Genome Institute"/>
            <person name="Mondo S.J."/>
            <person name="Dannebaum R.O."/>
            <person name="Kuo R.C."/>
            <person name="Louie K.B."/>
            <person name="Bewick A.J."/>
            <person name="Labutti K."/>
            <person name="Haridas S."/>
            <person name="Kuo A."/>
            <person name="Salamov A."/>
            <person name="Ahrendt S.R."/>
            <person name="Lau R."/>
            <person name="Bowen B.P."/>
            <person name="Lipzen A."/>
            <person name="Sullivan W."/>
            <person name="Andreopoulos W.B."/>
            <person name="Clum A."/>
            <person name="Lindquist E."/>
            <person name="Daum C."/>
            <person name="Northen T.R."/>
            <person name="Ramamoorthy G."/>
            <person name="Schmitz R.J."/>
            <person name="Gryganskyi A."/>
            <person name="Culley D."/>
            <person name="Magnuson J."/>
            <person name="James T.Y."/>
            <person name="O'Malley M.A."/>
            <person name="Stajich J.E."/>
            <person name="Spatafora J.W."/>
            <person name="Visel A."/>
            <person name="Grigoriev I.V."/>
        </authorList>
    </citation>
    <scope>NUCLEOTIDE SEQUENCE [LARGE SCALE GENOMIC DNA]</scope>
    <source>
        <strain evidence="9 10">NRRL Y-17943</strain>
    </source>
</reference>
<gene>
    <name evidence="9" type="ORF">BD324DRAFT_631505</name>
</gene>
<evidence type="ECO:0000313" key="10">
    <source>
        <dbReference type="Proteomes" id="UP000193218"/>
    </source>
</evidence>
<dbReference type="InterPro" id="IPR015672">
    <property type="entry name" value="GPHR/GTG"/>
</dbReference>
<dbReference type="Pfam" id="PF12537">
    <property type="entry name" value="GPHR_N"/>
    <property type="match status" value="1"/>
</dbReference>
<keyword evidence="10" id="KW-1185">Reference proteome</keyword>
<dbReference type="AlphaFoldDB" id="A0A1Y1UCH7"/>
<evidence type="ECO:0000259" key="7">
    <source>
        <dbReference type="Pfam" id="PF12430"/>
    </source>
</evidence>
<dbReference type="InterPro" id="IPR022535">
    <property type="entry name" value="Golgi_pH-regulator_cons_dom"/>
</dbReference>
<feature type="domain" description="Golgi pH regulator conserved" evidence="8">
    <location>
        <begin position="287"/>
        <end position="353"/>
    </location>
</feature>
<evidence type="ECO:0000256" key="5">
    <source>
        <dbReference type="SAM" id="MobiDB-lite"/>
    </source>
</evidence>
<protein>
    <submittedName>
        <fullName evidence="9">Abscisic acid G-protein coupled receptor-domain-containing protein</fullName>
    </submittedName>
</protein>